<protein>
    <submittedName>
        <fullName evidence="2">Uncharacterized protein</fullName>
    </submittedName>
</protein>
<organism evidence="2 3">
    <name type="scientific">Massilia eburnea</name>
    <dbReference type="NCBI Taxonomy" id="1776165"/>
    <lineage>
        <taxon>Bacteria</taxon>
        <taxon>Pseudomonadati</taxon>
        <taxon>Pseudomonadota</taxon>
        <taxon>Betaproteobacteria</taxon>
        <taxon>Burkholderiales</taxon>
        <taxon>Oxalobacteraceae</taxon>
        <taxon>Telluria group</taxon>
        <taxon>Massilia</taxon>
    </lineage>
</organism>
<keyword evidence="1" id="KW-0812">Transmembrane</keyword>
<evidence type="ECO:0000313" key="3">
    <source>
        <dbReference type="Proteomes" id="UP000472320"/>
    </source>
</evidence>
<name>A0A6L6QH94_9BURK</name>
<accession>A0A6L6QH94</accession>
<sequence length="177" mass="19483">MMGALNRLRGAIVPAWVKWLAIAVLCGATYAIGRLQEARHGAEVMTGYITAQATRTVRIAQAQSKVVVQTEIKYRDRIKTVYLKGETIEKQVPILVTPSDDDAFGVNAGFVRAYNAAWSGDDPGPAAESDREPAGIPLSEIAEADVYNATACRAWREQALGWRDYYQRLKVVTNALR</sequence>
<reference evidence="2 3" key="1">
    <citation type="submission" date="2019-11" db="EMBL/GenBank/DDBJ databases">
        <title>Type strains purchased from KCTC, JCM and DSMZ.</title>
        <authorList>
            <person name="Lu H."/>
        </authorList>
    </citation>
    <scope>NUCLEOTIDE SEQUENCE [LARGE SCALE GENOMIC DNA]</scope>
    <source>
        <strain evidence="2 3">JCM 31587</strain>
    </source>
</reference>
<evidence type="ECO:0000256" key="1">
    <source>
        <dbReference type="SAM" id="Phobius"/>
    </source>
</evidence>
<dbReference type="AlphaFoldDB" id="A0A6L6QH94"/>
<keyword evidence="1" id="KW-0472">Membrane</keyword>
<dbReference type="Proteomes" id="UP000472320">
    <property type="component" value="Unassembled WGS sequence"/>
</dbReference>
<gene>
    <name evidence="2" type="ORF">GM658_12635</name>
</gene>
<dbReference type="OrthoDB" id="6058858at2"/>
<keyword evidence="1" id="KW-1133">Transmembrane helix</keyword>
<feature type="transmembrane region" description="Helical" evidence="1">
    <location>
        <begin position="12"/>
        <end position="32"/>
    </location>
</feature>
<proteinExistence type="predicted"/>
<dbReference type="EMBL" id="WNKX01000008">
    <property type="protein sequence ID" value="MTW11444.1"/>
    <property type="molecule type" value="Genomic_DNA"/>
</dbReference>
<evidence type="ECO:0000313" key="2">
    <source>
        <dbReference type="EMBL" id="MTW11444.1"/>
    </source>
</evidence>
<keyword evidence="3" id="KW-1185">Reference proteome</keyword>
<dbReference type="RefSeq" id="WP_155454403.1">
    <property type="nucleotide sequence ID" value="NZ_WNKX01000008.1"/>
</dbReference>
<comment type="caution">
    <text evidence="2">The sequence shown here is derived from an EMBL/GenBank/DDBJ whole genome shotgun (WGS) entry which is preliminary data.</text>
</comment>